<protein>
    <submittedName>
        <fullName evidence="4">Ankyrin-1</fullName>
    </submittedName>
</protein>
<proteinExistence type="predicted"/>
<dbReference type="InterPro" id="IPR002110">
    <property type="entry name" value="Ankyrin_rpt"/>
</dbReference>
<dbReference type="SMART" id="SM00248">
    <property type="entry name" value="ANK"/>
    <property type="match status" value="7"/>
</dbReference>
<dbReference type="Pfam" id="PF12796">
    <property type="entry name" value="Ank_2"/>
    <property type="match status" value="2"/>
</dbReference>
<evidence type="ECO:0000313" key="5">
    <source>
        <dbReference type="Proteomes" id="UP001296104"/>
    </source>
</evidence>
<organism evidence="4 5">
    <name type="scientific">Lecanosticta acicola</name>
    <dbReference type="NCBI Taxonomy" id="111012"/>
    <lineage>
        <taxon>Eukaryota</taxon>
        <taxon>Fungi</taxon>
        <taxon>Dikarya</taxon>
        <taxon>Ascomycota</taxon>
        <taxon>Pezizomycotina</taxon>
        <taxon>Dothideomycetes</taxon>
        <taxon>Dothideomycetidae</taxon>
        <taxon>Mycosphaerellales</taxon>
        <taxon>Mycosphaerellaceae</taxon>
        <taxon>Lecanosticta</taxon>
    </lineage>
</organism>
<dbReference type="Gene3D" id="1.25.40.20">
    <property type="entry name" value="Ankyrin repeat-containing domain"/>
    <property type="match status" value="1"/>
</dbReference>
<evidence type="ECO:0000256" key="1">
    <source>
        <dbReference type="ARBA" id="ARBA00022737"/>
    </source>
</evidence>
<sequence>MTSLGSTSLHFAARYGNNGMVDLLLRLPIDMDVAYSDRKTALAEAVKGNHVETVRLLLQYRLVGDDEYYEHYDYMYIAYEKKNCVVARLLIEDEASYGANQGLTEAARCNQVDFMRFLIDNGADADRPYNGWRNTPLCTAVHFRKIEAARLLLARGASANGWPGEYGETPLMSIYGSPADQEKALIKLLIDSGASINLSRPRFDGGRKAFTALSSACLEAMDWVIEELLKYGADPNLGWPTALERAIDGICGTNIVKLLLDAGARLDLVSQRCFAKLRSLASSDFEKIDWEEEDIREPREKLELLRLHAPGGQL</sequence>
<dbReference type="PROSITE" id="PS50088">
    <property type="entry name" value="ANK_REPEAT"/>
    <property type="match status" value="1"/>
</dbReference>
<dbReference type="AlphaFoldDB" id="A0AAI8YZ82"/>
<keyword evidence="1" id="KW-0677">Repeat</keyword>
<dbReference type="PROSITE" id="PS50297">
    <property type="entry name" value="ANK_REP_REGION"/>
    <property type="match status" value="1"/>
</dbReference>
<dbReference type="SUPFAM" id="SSF48403">
    <property type="entry name" value="Ankyrin repeat"/>
    <property type="match status" value="1"/>
</dbReference>
<dbReference type="PANTHER" id="PTHR24126">
    <property type="entry name" value="ANKYRIN REPEAT, PH AND SEC7 DOMAIN CONTAINING PROTEIN SECG-RELATED"/>
    <property type="match status" value="1"/>
</dbReference>
<keyword evidence="2 3" id="KW-0040">ANK repeat</keyword>
<name>A0AAI8YZ82_9PEZI</name>
<dbReference type="EMBL" id="CAVMBE010000026">
    <property type="protein sequence ID" value="CAK4019257.1"/>
    <property type="molecule type" value="Genomic_DNA"/>
</dbReference>
<reference evidence="4" key="1">
    <citation type="submission" date="2023-11" db="EMBL/GenBank/DDBJ databases">
        <authorList>
            <person name="Alioto T."/>
            <person name="Alioto T."/>
            <person name="Gomez Garrido J."/>
        </authorList>
    </citation>
    <scope>NUCLEOTIDE SEQUENCE</scope>
</reference>
<gene>
    <name evidence="4" type="ORF">LECACI_7A004690</name>
</gene>
<accession>A0AAI8YZ82</accession>
<dbReference type="PANTHER" id="PTHR24126:SF14">
    <property type="entry name" value="ANK_REP_REGION DOMAIN-CONTAINING PROTEIN"/>
    <property type="match status" value="1"/>
</dbReference>
<evidence type="ECO:0000256" key="3">
    <source>
        <dbReference type="PROSITE-ProRule" id="PRU00023"/>
    </source>
</evidence>
<dbReference type="InterPro" id="IPR036770">
    <property type="entry name" value="Ankyrin_rpt-contain_sf"/>
</dbReference>
<keyword evidence="5" id="KW-1185">Reference proteome</keyword>
<comment type="caution">
    <text evidence="4">The sequence shown here is derived from an EMBL/GenBank/DDBJ whole genome shotgun (WGS) entry which is preliminary data.</text>
</comment>
<evidence type="ECO:0000313" key="4">
    <source>
        <dbReference type="EMBL" id="CAK4019257.1"/>
    </source>
</evidence>
<dbReference type="PRINTS" id="PR01415">
    <property type="entry name" value="ANKYRIN"/>
</dbReference>
<evidence type="ECO:0000256" key="2">
    <source>
        <dbReference type="ARBA" id="ARBA00023043"/>
    </source>
</evidence>
<feature type="repeat" description="ANK" evidence="3">
    <location>
        <begin position="4"/>
        <end position="36"/>
    </location>
</feature>
<dbReference type="Proteomes" id="UP001296104">
    <property type="component" value="Unassembled WGS sequence"/>
</dbReference>